<comment type="similarity">
    <text evidence="2">Belongs to the COX20 family.</text>
</comment>
<evidence type="ECO:0000256" key="2">
    <source>
        <dbReference type="ARBA" id="ARBA00009575"/>
    </source>
</evidence>
<evidence type="ECO:0000256" key="8">
    <source>
        <dbReference type="ARBA" id="ARBA00023136"/>
    </source>
</evidence>
<keyword evidence="10" id="KW-1185">Reference proteome</keyword>
<dbReference type="EMBL" id="LT671823">
    <property type="protein sequence ID" value="SHO77924.1"/>
    <property type="molecule type" value="Genomic_DNA"/>
</dbReference>
<organism evidence="9 10">
    <name type="scientific">Malassezia sympodialis (strain ATCC 42132)</name>
    <name type="common">Atopic eczema-associated yeast</name>
    <dbReference type="NCBI Taxonomy" id="1230383"/>
    <lineage>
        <taxon>Eukaryota</taxon>
        <taxon>Fungi</taxon>
        <taxon>Dikarya</taxon>
        <taxon>Basidiomycota</taxon>
        <taxon>Ustilaginomycotina</taxon>
        <taxon>Malasseziomycetes</taxon>
        <taxon>Malasseziales</taxon>
        <taxon>Malasseziaceae</taxon>
        <taxon>Malassezia</taxon>
    </lineage>
</organism>
<dbReference type="OrthoDB" id="14603at2759"/>
<dbReference type="Pfam" id="PF12597">
    <property type="entry name" value="Cox20"/>
    <property type="match status" value="1"/>
</dbReference>
<sequence>MAEPGLTSRLHGPMEYSENPSIFSPSSAMTLWEQIKHLPQVPCARSSLLMGMATAASVGTIQVVFGRGLQRSMNWSVGSFLFISILGWETCRRSRAAEQARMRSIMEQFEKRREQSRRS</sequence>
<evidence type="ECO:0000256" key="3">
    <source>
        <dbReference type="ARBA" id="ARBA00017689"/>
    </source>
</evidence>
<keyword evidence="8" id="KW-0472">Membrane</keyword>
<keyword evidence="4" id="KW-0812">Transmembrane</keyword>
<evidence type="ECO:0000313" key="10">
    <source>
        <dbReference type="Proteomes" id="UP000186303"/>
    </source>
</evidence>
<evidence type="ECO:0000256" key="7">
    <source>
        <dbReference type="ARBA" id="ARBA00023128"/>
    </source>
</evidence>
<evidence type="ECO:0000256" key="4">
    <source>
        <dbReference type="ARBA" id="ARBA00022692"/>
    </source>
</evidence>
<evidence type="ECO:0000256" key="5">
    <source>
        <dbReference type="ARBA" id="ARBA00022792"/>
    </source>
</evidence>
<comment type="subcellular location">
    <subcellularLocation>
        <location evidence="1">Mitochondrion inner membrane</location>
    </subcellularLocation>
</comment>
<dbReference type="VEuPathDB" id="FungiDB:MSYG_2266"/>
<keyword evidence="6" id="KW-1133">Transmembrane helix</keyword>
<reference evidence="10" key="1">
    <citation type="journal article" date="2017" name="Nucleic Acids Res.">
        <title>Proteogenomics produces comprehensive and highly accurate protein-coding gene annotation in a complete genome assembly of Malassezia sympodialis.</title>
        <authorList>
            <person name="Zhu Y."/>
            <person name="Engstroem P.G."/>
            <person name="Tellgren-Roth C."/>
            <person name="Baudo C.D."/>
            <person name="Kennell J.C."/>
            <person name="Sun S."/>
            <person name="Billmyre R.B."/>
            <person name="Schroeder M.S."/>
            <person name="Andersson A."/>
            <person name="Holm T."/>
            <person name="Sigurgeirsson B."/>
            <person name="Wu G."/>
            <person name="Sankaranarayanan S.R."/>
            <person name="Siddharthan R."/>
            <person name="Sanyal K."/>
            <person name="Lundeberg J."/>
            <person name="Nystedt B."/>
            <person name="Boekhout T."/>
            <person name="Dawson T.L. Jr."/>
            <person name="Heitman J."/>
            <person name="Scheynius A."/>
            <person name="Lehtioe J."/>
        </authorList>
    </citation>
    <scope>NUCLEOTIDE SEQUENCE [LARGE SCALE GENOMIC DNA]</scope>
    <source>
        <strain evidence="10">ATCC 42132</strain>
    </source>
</reference>
<name>A0A1M8A6R1_MALS4</name>
<proteinExistence type="inferred from homology"/>
<evidence type="ECO:0000256" key="1">
    <source>
        <dbReference type="ARBA" id="ARBA00004273"/>
    </source>
</evidence>
<keyword evidence="7" id="KW-0496">Mitochondrion</keyword>
<dbReference type="PANTHER" id="PTHR31586">
    <property type="entry name" value="CYTOCHROME C OXIDASE PROTEIN 20"/>
    <property type="match status" value="1"/>
</dbReference>
<evidence type="ECO:0000313" key="9">
    <source>
        <dbReference type="EMBL" id="SHO77924.1"/>
    </source>
</evidence>
<protein>
    <recommendedName>
        <fullName evidence="3">Cytochrome c oxidase assembly protein COX20, mitochondrial</fullName>
    </recommendedName>
</protein>
<dbReference type="Proteomes" id="UP000186303">
    <property type="component" value="Chromosome 3"/>
</dbReference>
<dbReference type="PANTHER" id="PTHR31586:SF1">
    <property type="entry name" value="CYTOCHROME C OXIDASE ASSEMBLY PROTEIN COX20, MITOCHONDRIAL"/>
    <property type="match status" value="1"/>
</dbReference>
<evidence type="ECO:0000256" key="6">
    <source>
        <dbReference type="ARBA" id="ARBA00022989"/>
    </source>
</evidence>
<dbReference type="InterPro" id="IPR022533">
    <property type="entry name" value="Cox20"/>
</dbReference>
<keyword evidence="5" id="KW-0999">Mitochondrion inner membrane</keyword>
<dbReference type="GO" id="GO:0005743">
    <property type="term" value="C:mitochondrial inner membrane"/>
    <property type="evidence" value="ECO:0007669"/>
    <property type="project" value="UniProtKB-SubCell"/>
</dbReference>
<gene>
    <name evidence="9" type="ORF">MSYG_2266</name>
</gene>
<dbReference type="GO" id="GO:0033617">
    <property type="term" value="P:mitochondrial respiratory chain complex IV assembly"/>
    <property type="evidence" value="ECO:0007669"/>
    <property type="project" value="InterPro"/>
</dbReference>
<accession>A0A1M8A6R1</accession>
<dbReference type="AlphaFoldDB" id="A0A1M8A6R1"/>